<name>X8DC27_MYCXE</name>
<dbReference type="AlphaFoldDB" id="X8DC27"/>
<reference evidence="2" key="1">
    <citation type="submission" date="2014-01" db="EMBL/GenBank/DDBJ databases">
        <authorList>
            <person name="Brown-Elliot B."/>
            <person name="Wallace R."/>
            <person name="Lenaerts A."/>
            <person name="Ordway D."/>
            <person name="DeGroote M.A."/>
            <person name="Parker T."/>
            <person name="Sizemore C."/>
            <person name="Tallon L.J."/>
            <person name="Sadzewicz L.K."/>
            <person name="Sengamalay N."/>
            <person name="Fraser C.M."/>
            <person name="Hine E."/>
            <person name="Shefchek K.A."/>
            <person name="Das S.P."/>
            <person name="Tettelin H."/>
        </authorList>
    </citation>
    <scope>NUCLEOTIDE SEQUENCE [LARGE SCALE GENOMIC DNA]</scope>
    <source>
        <strain evidence="2">4042</strain>
    </source>
</reference>
<gene>
    <name evidence="2" type="ORF">I553_6724</name>
</gene>
<sequence length="69" mass="7645">MLTERSAGWSPRPNSTAMSGGAARSGFSPKAQPRRSRIPAGLVREIFVTEAAARRHGEWLHTQDVRSIW</sequence>
<accession>X8DC27</accession>
<proteinExistence type="predicted"/>
<evidence type="ECO:0000256" key="1">
    <source>
        <dbReference type="SAM" id="MobiDB-lite"/>
    </source>
</evidence>
<protein>
    <submittedName>
        <fullName evidence="2">Uncharacterized protein</fullName>
    </submittedName>
</protein>
<dbReference type="PATRIC" id="fig|1299334.3.peg.1958"/>
<feature type="region of interest" description="Disordered" evidence="1">
    <location>
        <begin position="1"/>
        <end position="36"/>
    </location>
</feature>
<organism evidence="2">
    <name type="scientific">Mycobacterium xenopi 4042</name>
    <dbReference type="NCBI Taxonomy" id="1299334"/>
    <lineage>
        <taxon>Bacteria</taxon>
        <taxon>Bacillati</taxon>
        <taxon>Actinomycetota</taxon>
        <taxon>Actinomycetes</taxon>
        <taxon>Mycobacteriales</taxon>
        <taxon>Mycobacteriaceae</taxon>
        <taxon>Mycobacterium</taxon>
    </lineage>
</organism>
<evidence type="ECO:0000313" key="2">
    <source>
        <dbReference type="EMBL" id="EUA66167.1"/>
    </source>
</evidence>
<dbReference type="EMBL" id="JAOB01000017">
    <property type="protein sequence ID" value="EUA66167.1"/>
    <property type="molecule type" value="Genomic_DNA"/>
</dbReference>
<comment type="caution">
    <text evidence="2">The sequence shown here is derived from an EMBL/GenBank/DDBJ whole genome shotgun (WGS) entry which is preliminary data.</text>
</comment>